<dbReference type="Gene3D" id="3.30.160.60">
    <property type="entry name" value="Classic Zinc Finger"/>
    <property type="match status" value="1"/>
</dbReference>
<dbReference type="EMBL" id="QXTE01001184">
    <property type="protein sequence ID" value="TFJ95829.1"/>
    <property type="molecule type" value="Genomic_DNA"/>
</dbReference>
<reference evidence="9 10" key="1">
    <citation type="submission" date="2019-04" db="EMBL/GenBank/DDBJ databases">
        <title>Draft genome of the big-headed turtle Platysternon megacephalum.</title>
        <authorList>
            <person name="Gong S."/>
        </authorList>
    </citation>
    <scope>NUCLEOTIDE SEQUENCE [LARGE SCALE GENOMIC DNA]</scope>
    <source>
        <strain evidence="9">DO16091913</strain>
        <tissue evidence="9">Muscle</tissue>
    </source>
</reference>
<protein>
    <submittedName>
        <fullName evidence="9">Long-chain fatty acid--CoA ligase</fullName>
    </submittedName>
</protein>
<sequence length="485" mass="55572">MAAANPAQPLLAELTCLVCRDYFKDPVSLDCGHHFCRACVTQCWEALTTNFPCPECRETFSQRNFKPNRQLRNIVEAARPLTLQPEVRLACEKHNEALKVFCQEDQTPICMVCHLSRDHREHTVVPIEEAAEGYQDQIWSRLEILKKEREAILSFKLSAENKSHELLKQLETEKQKIVAEYQQLRQFLEEQERLRLAQLEELNQEIEKTGAEYVAKLSEEISSFSSLISEMEQKCQQSASEFLQDIKGTLSRCEREKFQNPVAFSSELKWRIWESSQRNASLETIVKKFKDSLSSRLRLDKATVTLDPDTAHPRLIVSADRRSVRRGRTRQDLPNIPERFDTERCVLGCEGFTSGRHTWEVEVEMEKWGVCFVGVARESVSRKGGISFTPEGRIWAVGCYEDQYQALTSPEQSIPFPPSQEPHRIRVYLDYERGQVAFFDAGRGDPIVTFPPASFAGERIRPFFCVGASVPRFGVLGSARLTLCP</sequence>
<evidence type="ECO:0000259" key="7">
    <source>
        <dbReference type="PROSITE" id="PS50119"/>
    </source>
</evidence>
<dbReference type="Pfam" id="PF15227">
    <property type="entry name" value="zf-C3HC4_4"/>
    <property type="match status" value="1"/>
</dbReference>
<dbReference type="SMART" id="SM00184">
    <property type="entry name" value="RING"/>
    <property type="match status" value="1"/>
</dbReference>
<name>A0A4D9DJI0_9SAUR</name>
<evidence type="ECO:0000256" key="1">
    <source>
        <dbReference type="ARBA" id="ARBA00022723"/>
    </source>
</evidence>
<dbReference type="InterPro" id="IPR050143">
    <property type="entry name" value="TRIM/RBCC"/>
</dbReference>
<dbReference type="STRING" id="55544.A0A4D9DJI0"/>
<feature type="coiled-coil region" evidence="5">
    <location>
        <begin position="156"/>
        <end position="234"/>
    </location>
</feature>
<dbReference type="SUPFAM" id="SSF57845">
    <property type="entry name" value="B-box zinc-binding domain"/>
    <property type="match status" value="1"/>
</dbReference>
<dbReference type="SMART" id="SM00449">
    <property type="entry name" value="SPRY"/>
    <property type="match status" value="1"/>
</dbReference>
<accession>A0A4D9DJI0</accession>
<dbReference type="GO" id="GO:0008270">
    <property type="term" value="F:zinc ion binding"/>
    <property type="evidence" value="ECO:0007669"/>
    <property type="project" value="UniProtKB-KW"/>
</dbReference>
<dbReference type="InterPro" id="IPR013320">
    <property type="entry name" value="ConA-like_dom_sf"/>
</dbReference>
<dbReference type="Pfam" id="PF00643">
    <property type="entry name" value="zf-B_box"/>
    <property type="match status" value="1"/>
</dbReference>
<dbReference type="InterPro" id="IPR003877">
    <property type="entry name" value="SPRY_dom"/>
</dbReference>
<dbReference type="GO" id="GO:0016874">
    <property type="term" value="F:ligase activity"/>
    <property type="evidence" value="ECO:0007669"/>
    <property type="project" value="UniProtKB-KW"/>
</dbReference>
<dbReference type="PANTHER" id="PTHR24103">
    <property type="entry name" value="E3 UBIQUITIN-PROTEIN LIGASE TRIM"/>
    <property type="match status" value="1"/>
</dbReference>
<evidence type="ECO:0000256" key="4">
    <source>
        <dbReference type="PROSITE-ProRule" id="PRU00024"/>
    </source>
</evidence>
<dbReference type="Gene3D" id="3.30.40.10">
    <property type="entry name" value="Zinc/RING finger domain, C3HC4 (zinc finger)"/>
    <property type="match status" value="1"/>
</dbReference>
<feature type="domain" description="RING-type" evidence="6">
    <location>
        <begin position="16"/>
        <end position="57"/>
    </location>
</feature>
<dbReference type="InterPro" id="IPR001841">
    <property type="entry name" value="Znf_RING"/>
</dbReference>
<comment type="caution">
    <text evidence="9">The sequence shown here is derived from an EMBL/GenBank/DDBJ whole genome shotgun (WGS) entry which is preliminary data.</text>
</comment>
<keyword evidence="9" id="KW-0436">Ligase</keyword>
<keyword evidence="5" id="KW-0175">Coiled coil</keyword>
<evidence type="ECO:0000259" key="8">
    <source>
        <dbReference type="PROSITE" id="PS50188"/>
    </source>
</evidence>
<reference evidence="9 10" key="2">
    <citation type="submission" date="2019-04" db="EMBL/GenBank/DDBJ databases">
        <title>The genome sequence of big-headed turtle.</title>
        <authorList>
            <person name="Gong S."/>
        </authorList>
    </citation>
    <scope>NUCLEOTIDE SEQUENCE [LARGE SCALE GENOMIC DNA]</scope>
    <source>
        <strain evidence="9">DO16091913</strain>
        <tissue evidence="9">Muscle</tissue>
    </source>
</reference>
<evidence type="ECO:0000256" key="2">
    <source>
        <dbReference type="ARBA" id="ARBA00022771"/>
    </source>
</evidence>
<dbReference type="OrthoDB" id="9410880at2759"/>
<dbReference type="CDD" id="cd12888">
    <property type="entry name" value="SPRY_PRY_TRIM7_like"/>
    <property type="match status" value="1"/>
</dbReference>
<dbReference type="InterPro" id="IPR017907">
    <property type="entry name" value="Znf_RING_CS"/>
</dbReference>
<evidence type="ECO:0000256" key="5">
    <source>
        <dbReference type="SAM" id="Coils"/>
    </source>
</evidence>
<keyword evidence="2 4" id="KW-0863">Zinc-finger</keyword>
<dbReference type="PROSITE" id="PS50188">
    <property type="entry name" value="B302_SPRY"/>
    <property type="match status" value="1"/>
</dbReference>
<dbReference type="SUPFAM" id="SSF57850">
    <property type="entry name" value="RING/U-box"/>
    <property type="match status" value="1"/>
</dbReference>
<dbReference type="PRINTS" id="PR01407">
    <property type="entry name" value="BUTYPHLNCDUF"/>
</dbReference>
<gene>
    <name evidence="9" type="ORF">DR999_PMT22466</name>
</gene>
<keyword evidence="3" id="KW-0862">Zinc</keyword>
<dbReference type="Proteomes" id="UP000297703">
    <property type="component" value="Unassembled WGS sequence"/>
</dbReference>
<dbReference type="CDD" id="cd16594">
    <property type="entry name" value="RING-HC_TRIM7-like_C-IV"/>
    <property type="match status" value="1"/>
</dbReference>
<dbReference type="SMART" id="SM00589">
    <property type="entry name" value="PRY"/>
    <property type="match status" value="1"/>
</dbReference>
<dbReference type="InterPro" id="IPR001870">
    <property type="entry name" value="B30.2/SPRY"/>
</dbReference>
<dbReference type="CDD" id="cd19762">
    <property type="entry name" value="Bbox2_TRIM7-like"/>
    <property type="match status" value="1"/>
</dbReference>
<dbReference type="InterPro" id="IPR003879">
    <property type="entry name" value="Butyrophylin_SPRY"/>
</dbReference>
<dbReference type="InterPro" id="IPR006574">
    <property type="entry name" value="PRY"/>
</dbReference>
<dbReference type="PROSITE" id="PS00518">
    <property type="entry name" value="ZF_RING_1"/>
    <property type="match status" value="1"/>
</dbReference>
<dbReference type="AlphaFoldDB" id="A0A4D9DJI0"/>
<evidence type="ECO:0000313" key="9">
    <source>
        <dbReference type="EMBL" id="TFJ95829.1"/>
    </source>
</evidence>
<evidence type="ECO:0000256" key="3">
    <source>
        <dbReference type="ARBA" id="ARBA00022833"/>
    </source>
</evidence>
<dbReference type="PROSITE" id="PS50089">
    <property type="entry name" value="ZF_RING_2"/>
    <property type="match status" value="1"/>
</dbReference>
<dbReference type="PROSITE" id="PS50119">
    <property type="entry name" value="ZF_BBOX"/>
    <property type="match status" value="1"/>
</dbReference>
<dbReference type="InterPro" id="IPR000315">
    <property type="entry name" value="Znf_B-box"/>
</dbReference>
<dbReference type="Gene3D" id="2.60.120.920">
    <property type="match status" value="1"/>
</dbReference>
<dbReference type="Pfam" id="PF13765">
    <property type="entry name" value="PRY"/>
    <property type="match status" value="1"/>
</dbReference>
<evidence type="ECO:0000313" key="10">
    <source>
        <dbReference type="Proteomes" id="UP000297703"/>
    </source>
</evidence>
<feature type="domain" description="B30.2/SPRY" evidence="8">
    <location>
        <begin position="284"/>
        <end position="482"/>
    </location>
</feature>
<dbReference type="Pfam" id="PF00622">
    <property type="entry name" value="SPRY"/>
    <property type="match status" value="1"/>
</dbReference>
<keyword evidence="1" id="KW-0479">Metal-binding</keyword>
<dbReference type="SUPFAM" id="SSF49899">
    <property type="entry name" value="Concanavalin A-like lectins/glucanases"/>
    <property type="match status" value="1"/>
</dbReference>
<evidence type="ECO:0000259" key="6">
    <source>
        <dbReference type="PROSITE" id="PS50089"/>
    </source>
</evidence>
<dbReference type="InterPro" id="IPR013083">
    <property type="entry name" value="Znf_RING/FYVE/PHD"/>
</dbReference>
<keyword evidence="10" id="KW-1185">Reference proteome</keyword>
<proteinExistence type="predicted"/>
<dbReference type="InterPro" id="IPR043136">
    <property type="entry name" value="B30.2/SPRY_sf"/>
</dbReference>
<dbReference type="SMART" id="SM00336">
    <property type="entry name" value="BBOX"/>
    <property type="match status" value="1"/>
</dbReference>
<feature type="domain" description="B box-type" evidence="7">
    <location>
        <begin position="86"/>
        <end position="127"/>
    </location>
</feature>
<organism evidence="9 10">
    <name type="scientific">Platysternon megacephalum</name>
    <name type="common">big-headed turtle</name>
    <dbReference type="NCBI Taxonomy" id="55544"/>
    <lineage>
        <taxon>Eukaryota</taxon>
        <taxon>Metazoa</taxon>
        <taxon>Chordata</taxon>
        <taxon>Craniata</taxon>
        <taxon>Vertebrata</taxon>
        <taxon>Euteleostomi</taxon>
        <taxon>Archelosauria</taxon>
        <taxon>Testudinata</taxon>
        <taxon>Testudines</taxon>
        <taxon>Cryptodira</taxon>
        <taxon>Durocryptodira</taxon>
        <taxon>Testudinoidea</taxon>
        <taxon>Platysternidae</taxon>
        <taxon>Platysternon</taxon>
    </lineage>
</organism>
<dbReference type="FunFam" id="2.60.120.920:FF:000004">
    <property type="entry name" value="Butyrophilin subfamily 1 member A1"/>
    <property type="match status" value="1"/>
</dbReference>